<dbReference type="EMBL" id="ML179097">
    <property type="protein sequence ID" value="THV00889.1"/>
    <property type="molecule type" value="Genomic_DNA"/>
</dbReference>
<keyword evidence="3" id="KW-1185">Reference proteome</keyword>
<sequence>MTNLRIQSIPGWLVVPACQRAKESLIDYVLSFIESYKLNSSLTSTWTLSNKSMLELWTESFQRLHQSPISGKRDVLTIGKVLSSTIGFPYSTNLALKVEQLQDHVGGHIIQTLRGAEKQEFSVKVAIGESLCGFCASPTSKGKLHKFNIKMIKNRSKPSKRARKLWSTNVPLKCSLDPCEAMIWSYNAKEHFNQCHPTAWMIHPFSEECLRSIRVSREEQQGLQIPLDNIVIWPPLGFQQKVPNTRRKNKKRTTPPTPQGTASRMMQPTQQMRTDEAKRSFDMLPANVFL</sequence>
<dbReference type="Proteomes" id="UP000297245">
    <property type="component" value="Unassembled WGS sequence"/>
</dbReference>
<reference evidence="2 3" key="1">
    <citation type="journal article" date="2019" name="Nat. Ecol. Evol.">
        <title>Megaphylogeny resolves global patterns of mushroom evolution.</title>
        <authorList>
            <person name="Varga T."/>
            <person name="Krizsan K."/>
            <person name="Foldi C."/>
            <person name="Dima B."/>
            <person name="Sanchez-Garcia M."/>
            <person name="Sanchez-Ramirez S."/>
            <person name="Szollosi G.J."/>
            <person name="Szarkandi J.G."/>
            <person name="Papp V."/>
            <person name="Albert L."/>
            <person name="Andreopoulos W."/>
            <person name="Angelini C."/>
            <person name="Antonin V."/>
            <person name="Barry K.W."/>
            <person name="Bougher N.L."/>
            <person name="Buchanan P."/>
            <person name="Buyck B."/>
            <person name="Bense V."/>
            <person name="Catcheside P."/>
            <person name="Chovatia M."/>
            <person name="Cooper J."/>
            <person name="Damon W."/>
            <person name="Desjardin D."/>
            <person name="Finy P."/>
            <person name="Geml J."/>
            <person name="Haridas S."/>
            <person name="Hughes K."/>
            <person name="Justo A."/>
            <person name="Karasinski D."/>
            <person name="Kautmanova I."/>
            <person name="Kiss B."/>
            <person name="Kocsube S."/>
            <person name="Kotiranta H."/>
            <person name="LaButti K.M."/>
            <person name="Lechner B.E."/>
            <person name="Liimatainen K."/>
            <person name="Lipzen A."/>
            <person name="Lukacs Z."/>
            <person name="Mihaltcheva S."/>
            <person name="Morgado L.N."/>
            <person name="Niskanen T."/>
            <person name="Noordeloos M.E."/>
            <person name="Ohm R.A."/>
            <person name="Ortiz-Santana B."/>
            <person name="Ovrebo C."/>
            <person name="Racz N."/>
            <person name="Riley R."/>
            <person name="Savchenko A."/>
            <person name="Shiryaev A."/>
            <person name="Soop K."/>
            <person name="Spirin V."/>
            <person name="Szebenyi C."/>
            <person name="Tomsovsky M."/>
            <person name="Tulloss R.E."/>
            <person name="Uehling J."/>
            <person name="Grigoriev I.V."/>
            <person name="Vagvolgyi C."/>
            <person name="Papp T."/>
            <person name="Martin F.M."/>
            <person name="Miettinen O."/>
            <person name="Hibbett D.S."/>
            <person name="Nagy L.G."/>
        </authorList>
    </citation>
    <scope>NUCLEOTIDE SEQUENCE [LARGE SCALE GENOMIC DNA]</scope>
    <source>
        <strain evidence="2 3">CBS 962.96</strain>
    </source>
</reference>
<organism evidence="2 3">
    <name type="scientific">Dendrothele bispora (strain CBS 962.96)</name>
    <dbReference type="NCBI Taxonomy" id="1314807"/>
    <lineage>
        <taxon>Eukaryota</taxon>
        <taxon>Fungi</taxon>
        <taxon>Dikarya</taxon>
        <taxon>Basidiomycota</taxon>
        <taxon>Agaricomycotina</taxon>
        <taxon>Agaricomycetes</taxon>
        <taxon>Agaricomycetidae</taxon>
        <taxon>Agaricales</taxon>
        <taxon>Agaricales incertae sedis</taxon>
        <taxon>Dendrothele</taxon>
    </lineage>
</organism>
<feature type="compositionally biased region" description="Basic residues" evidence="1">
    <location>
        <begin position="244"/>
        <end position="253"/>
    </location>
</feature>
<feature type="compositionally biased region" description="Polar residues" evidence="1">
    <location>
        <begin position="259"/>
        <end position="272"/>
    </location>
</feature>
<dbReference type="AlphaFoldDB" id="A0A4S8MFF7"/>
<evidence type="ECO:0000256" key="1">
    <source>
        <dbReference type="SAM" id="MobiDB-lite"/>
    </source>
</evidence>
<evidence type="ECO:0000313" key="2">
    <source>
        <dbReference type="EMBL" id="THV00889.1"/>
    </source>
</evidence>
<feature type="region of interest" description="Disordered" evidence="1">
    <location>
        <begin position="241"/>
        <end position="278"/>
    </location>
</feature>
<dbReference type="OrthoDB" id="2953545at2759"/>
<gene>
    <name evidence="2" type="ORF">K435DRAFT_793727</name>
</gene>
<accession>A0A4S8MFF7</accession>
<evidence type="ECO:0000313" key="3">
    <source>
        <dbReference type="Proteomes" id="UP000297245"/>
    </source>
</evidence>
<protein>
    <submittedName>
        <fullName evidence="2">Uncharacterized protein</fullName>
    </submittedName>
</protein>
<proteinExistence type="predicted"/>
<name>A0A4S8MFF7_DENBC</name>